<keyword evidence="3" id="KW-1185">Reference proteome</keyword>
<proteinExistence type="predicted"/>
<organism evidence="2 3">
    <name type="scientific">Suillus luteus UH-Slu-Lm8-n1</name>
    <dbReference type="NCBI Taxonomy" id="930992"/>
    <lineage>
        <taxon>Eukaryota</taxon>
        <taxon>Fungi</taxon>
        <taxon>Dikarya</taxon>
        <taxon>Basidiomycota</taxon>
        <taxon>Agaricomycotina</taxon>
        <taxon>Agaricomycetes</taxon>
        <taxon>Agaricomycetidae</taxon>
        <taxon>Boletales</taxon>
        <taxon>Suillineae</taxon>
        <taxon>Suillaceae</taxon>
        <taxon>Suillus</taxon>
    </lineage>
</organism>
<keyword evidence="1" id="KW-0472">Membrane</keyword>
<reference evidence="2 3" key="1">
    <citation type="submission" date="2014-04" db="EMBL/GenBank/DDBJ databases">
        <authorList>
            <consortium name="DOE Joint Genome Institute"/>
            <person name="Kuo A."/>
            <person name="Ruytinx J."/>
            <person name="Rineau F."/>
            <person name="Colpaert J."/>
            <person name="Kohler A."/>
            <person name="Nagy L.G."/>
            <person name="Floudas D."/>
            <person name="Copeland A."/>
            <person name="Barry K.W."/>
            <person name="Cichocki N."/>
            <person name="Veneault-Fourrey C."/>
            <person name="LaButti K."/>
            <person name="Lindquist E.A."/>
            <person name="Lipzen A."/>
            <person name="Lundell T."/>
            <person name="Morin E."/>
            <person name="Murat C."/>
            <person name="Sun H."/>
            <person name="Tunlid A."/>
            <person name="Henrissat B."/>
            <person name="Grigoriev I.V."/>
            <person name="Hibbett D.S."/>
            <person name="Martin F."/>
            <person name="Nordberg H.P."/>
            <person name="Cantor M.N."/>
            <person name="Hua S.X."/>
        </authorList>
    </citation>
    <scope>NUCLEOTIDE SEQUENCE [LARGE SCALE GENOMIC DNA]</scope>
    <source>
        <strain evidence="2 3">UH-Slu-Lm8-n1</strain>
    </source>
</reference>
<keyword evidence="1" id="KW-1133">Transmembrane helix</keyword>
<sequence>MSANETKWWTSWSVAKYSRSSSSLLVLSMITWFLSFRFIAETHAIHQDVWDHLSTVCQCSEALCLLKVNMHPITGYAGRSQGIIQLFLSFPDFLFPLDPSSQFRDDNDKFTSLMISAVFWTFDKDNTSRFNPNQNLTTRLHSASESELLDEDSSLLKDELVVLEDDNLDELEVLVDEDSSGVSSFWMVTHLNNTCFFLEGLSTLLKTHHATAKSGFRGFWSFGHLVISCLDCCLD</sequence>
<evidence type="ECO:0000313" key="2">
    <source>
        <dbReference type="EMBL" id="KIK38542.1"/>
    </source>
</evidence>
<reference evidence="3" key="2">
    <citation type="submission" date="2015-01" db="EMBL/GenBank/DDBJ databases">
        <title>Evolutionary Origins and Diversification of the Mycorrhizal Mutualists.</title>
        <authorList>
            <consortium name="DOE Joint Genome Institute"/>
            <consortium name="Mycorrhizal Genomics Consortium"/>
            <person name="Kohler A."/>
            <person name="Kuo A."/>
            <person name="Nagy L.G."/>
            <person name="Floudas D."/>
            <person name="Copeland A."/>
            <person name="Barry K.W."/>
            <person name="Cichocki N."/>
            <person name="Veneault-Fourrey C."/>
            <person name="LaButti K."/>
            <person name="Lindquist E.A."/>
            <person name="Lipzen A."/>
            <person name="Lundell T."/>
            <person name="Morin E."/>
            <person name="Murat C."/>
            <person name="Riley R."/>
            <person name="Ohm R."/>
            <person name="Sun H."/>
            <person name="Tunlid A."/>
            <person name="Henrissat B."/>
            <person name="Grigoriev I.V."/>
            <person name="Hibbett D.S."/>
            <person name="Martin F."/>
        </authorList>
    </citation>
    <scope>NUCLEOTIDE SEQUENCE [LARGE SCALE GENOMIC DNA]</scope>
    <source>
        <strain evidence="3">UH-Slu-Lm8-n1</strain>
    </source>
</reference>
<evidence type="ECO:0000313" key="3">
    <source>
        <dbReference type="Proteomes" id="UP000054485"/>
    </source>
</evidence>
<dbReference type="InParanoid" id="A0A0D0AVZ0"/>
<evidence type="ECO:0000256" key="1">
    <source>
        <dbReference type="SAM" id="Phobius"/>
    </source>
</evidence>
<feature type="transmembrane region" description="Helical" evidence="1">
    <location>
        <begin position="20"/>
        <end position="40"/>
    </location>
</feature>
<accession>A0A0D0AVZ0</accession>
<dbReference type="HOGENOM" id="CLU_1180888_0_0_1"/>
<dbReference type="AlphaFoldDB" id="A0A0D0AVZ0"/>
<dbReference type="EMBL" id="KN835387">
    <property type="protein sequence ID" value="KIK38542.1"/>
    <property type="molecule type" value="Genomic_DNA"/>
</dbReference>
<gene>
    <name evidence="2" type="ORF">CY34DRAFT_108623</name>
</gene>
<name>A0A0D0AVZ0_9AGAM</name>
<protein>
    <submittedName>
        <fullName evidence="2">Uncharacterized protein</fullName>
    </submittedName>
</protein>
<keyword evidence="1" id="KW-0812">Transmembrane</keyword>
<dbReference type="Proteomes" id="UP000054485">
    <property type="component" value="Unassembled WGS sequence"/>
</dbReference>